<evidence type="ECO:0000256" key="1">
    <source>
        <dbReference type="SAM" id="MobiDB-lite"/>
    </source>
</evidence>
<keyword evidence="3" id="KW-1185">Reference proteome</keyword>
<sequence>MTRTRRPWLLLFLPVFPLLALARLLARRRARPGLRGGPGGPPPAGVREPRRPRPSPPAAVIALSEPGRNGSGPR</sequence>
<comment type="caution">
    <text evidence="2">The sequence shown here is derived from an EMBL/GenBank/DDBJ whole genome shotgun (WGS) entry which is preliminary data.</text>
</comment>
<accession>A0ABT5ZF10</accession>
<dbReference type="RefSeq" id="WP_276092196.1">
    <property type="nucleotide sequence ID" value="NZ_JARJBC010000002.1"/>
</dbReference>
<feature type="region of interest" description="Disordered" evidence="1">
    <location>
        <begin position="29"/>
        <end position="74"/>
    </location>
</feature>
<gene>
    <name evidence="2" type="ORF">P3G67_03955</name>
</gene>
<proteinExistence type="predicted"/>
<organism evidence="2 3">
    <name type="scientific">Streptomyces silvisoli</name>
    <dbReference type="NCBI Taxonomy" id="3034235"/>
    <lineage>
        <taxon>Bacteria</taxon>
        <taxon>Bacillati</taxon>
        <taxon>Actinomycetota</taxon>
        <taxon>Actinomycetes</taxon>
        <taxon>Kitasatosporales</taxon>
        <taxon>Streptomycetaceae</taxon>
        <taxon>Streptomyces</taxon>
    </lineage>
</organism>
<dbReference type="EMBL" id="JARJBC010000002">
    <property type="protein sequence ID" value="MDF3288392.1"/>
    <property type="molecule type" value="Genomic_DNA"/>
</dbReference>
<protein>
    <submittedName>
        <fullName evidence="2">Uncharacterized protein</fullName>
    </submittedName>
</protein>
<evidence type="ECO:0000313" key="2">
    <source>
        <dbReference type="EMBL" id="MDF3288392.1"/>
    </source>
</evidence>
<evidence type="ECO:0000313" key="3">
    <source>
        <dbReference type="Proteomes" id="UP001216579"/>
    </source>
</evidence>
<reference evidence="2 3" key="1">
    <citation type="submission" date="2023-03" db="EMBL/GenBank/DDBJ databases">
        <title>Draft genome sequence of Streptomyces sp. RB6PN23 isolated from peat swamp forest in Thailand.</title>
        <authorList>
            <person name="Klaysubun C."/>
            <person name="Duangmal K."/>
        </authorList>
    </citation>
    <scope>NUCLEOTIDE SEQUENCE [LARGE SCALE GENOMIC DNA]</scope>
    <source>
        <strain evidence="2 3">RB6PN23</strain>
    </source>
</reference>
<dbReference type="Proteomes" id="UP001216579">
    <property type="component" value="Unassembled WGS sequence"/>
</dbReference>
<name>A0ABT5ZF10_9ACTN</name>